<accession>D8LZZ6</accession>
<dbReference type="InParanoid" id="D8LZZ6"/>
<sequence>MQFLDEKERLSSSTRGVPYATLLASQRAVQDRVDQWERTLSSRKEARMVGGLVYRGEWRDGQRFGLHYGYNEQNQLEVVAMFHADKLNGKKRTLDPDSGALREVAEYVEDRLHGKYRSYYASKELREVCEYVHGQKSGICRKYYENRQLSEVCRYQNGVVDGYFASFYKNGQLKREGKIENGRKVFVNCFHPNGCIQTQLLFDGAGEVCAAFEFDRDGDLVYAGNYTLDNKRHGPSLLFYNNRFYAHCTFDHGEMVLRNAVVPAEQYATSKLDRDFATGNALDTRIIKWRPIEQSRVSSKNKEVVMWSFDATNHPVLTTTYTTPYDAVSDFTKPFEVMENGKKRELSVTELAGRLMYPDEMNSLHMKWNTLFGDLVWQVDVNYEEAKKSMTWEEFYPTGVHEAVLQKPDWCRKRLVRKGFVELDANSECDAVLYYNNGVKKRVGKMQGSKWVSYTEYLNTGIEVKENSVWCVC</sequence>
<name>D8LZZ6_BLAHO</name>
<gene>
    <name evidence="1" type="ORF">GSBLH_T00001559001</name>
</gene>
<reference evidence="1" key="1">
    <citation type="submission" date="2010-02" db="EMBL/GenBank/DDBJ databases">
        <title>Sequencing and annotation of the Blastocystis hominis genome.</title>
        <authorList>
            <person name="Wincker P."/>
        </authorList>
    </citation>
    <scope>NUCLEOTIDE SEQUENCE</scope>
    <source>
        <strain evidence="1">Singapore isolate B</strain>
    </source>
</reference>
<dbReference type="EMBL" id="FN668642">
    <property type="protein sequence ID" value="CBK21385.2"/>
    <property type="molecule type" value="Genomic_DNA"/>
</dbReference>
<dbReference type="RefSeq" id="XP_012895433.1">
    <property type="nucleotide sequence ID" value="XM_013039979.1"/>
</dbReference>
<dbReference type="AlphaFoldDB" id="D8LZZ6"/>
<dbReference type="OrthoDB" id="10249433at2759"/>
<dbReference type="GeneID" id="24918802"/>
<dbReference type="InterPro" id="IPR011652">
    <property type="entry name" value="MORN_2"/>
</dbReference>
<dbReference type="Gene3D" id="3.90.930.1">
    <property type="match status" value="1"/>
</dbReference>
<dbReference type="SUPFAM" id="SSF82185">
    <property type="entry name" value="Histone H3 K4-specific methyltransferase SET7/9 N-terminal domain"/>
    <property type="match status" value="1"/>
</dbReference>
<dbReference type="Proteomes" id="UP000008312">
    <property type="component" value="Unassembled WGS sequence"/>
</dbReference>
<evidence type="ECO:0008006" key="3">
    <source>
        <dbReference type="Google" id="ProtNLM"/>
    </source>
</evidence>
<evidence type="ECO:0000313" key="1">
    <source>
        <dbReference type="EMBL" id="CBK21385.2"/>
    </source>
</evidence>
<dbReference type="Pfam" id="PF07661">
    <property type="entry name" value="MORN_2"/>
    <property type="match status" value="2"/>
</dbReference>
<proteinExistence type="predicted"/>
<organism evidence="1">
    <name type="scientific">Blastocystis hominis</name>
    <dbReference type="NCBI Taxonomy" id="12968"/>
    <lineage>
        <taxon>Eukaryota</taxon>
        <taxon>Sar</taxon>
        <taxon>Stramenopiles</taxon>
        <taxon>Bigyra</taxon>
        <taxon>Opalozoa</taxon>
        <taxon>Opalinata</taxon>
        <taxon>Blastocystidae</taxon>
        <taxon>Blastocystis</taxon>
    </lineage>
</organism>
<evidence type="ECO:0000313" key="2">
    <source>
        <dbReference type="Proteomes" id="UP000008312"/>
    </source>
</evidence>
<protein>
    <recommendedName>
        <fullName evidence="3">MORN repeat-containing protein</fullName>
    </recommendedName>
</protein>
<keyword evidence="2" id="KW-1185">Reference proteome</keyword>